<dbReference type="InterPro" id="IPR029058">
    <property type="entry name" value="AB_hydrolase_fold"/>
</dbReference>
<dbReference type="GO" id="GO:0051723">
    <property type="term" value="F:protein methylesterase activity"/>
    <property type="evidence" value="ECO:0007669"/>
    <property type="project" value="UniProtKB-EC"/>
</dbReference>
<evidence type="ECO:0000313" key="8">
    <source>
        <dbReference type="EMBL" id="KAK3100220.1"/>
    </source>
</evidence>
<keyword evidence="4" id="KW-0378">Hydrolase</keyword>
<comment type="similarity">
    <text evidence="1">Belongs to the AB hydrolase superfamily.</text>
</comment>
<evidence type="ECO:0000256" key="5">
    <source>
        <dbReference type="ARBA" id="ARBA00049203"/>
    </source>
</evidence>
<evidence type="ECO:0000256" key="6">
    <source>
        <dbReference type="SAM" id="MobiDB-lite"/>
    </source>
</evidence>
<feature type="region of interest" description="Disordered" evidence="6">
    <location>
        <begin position="262"/>
        <end position="329"/>
    </location>
</feature>
<evidence type="ECO:0000256" key="1">
    <source>
        <dbReference type="ARBA" id="ARBA00008645"/>
    </source>
</evidence>
<dbReference type="Proteomes" id="UP001186944">
    <property type="component" value="Unassembled WGS sequence"/>
</dbReference>
<evidence type="ECO:0000256" key="4">
    <source>
        <dbReference type="ARBA" id="ARBA00022801"/>
    </source>
</evidence>
<reference evidence="8" key="1">
    <citation type="submission" date="2019-08" db="EMBL/GenBank/DDBJ databases">
        <title>The improved chromosome-level genome for the pearl oyster Pinctada fucata martensii using PacBio sequencing and Hi-C.</title>
        <authorList>
            <person name="Zheng Z."/>
        </authorList>
    </citation>
    <scope>NUCLEOTIDE SEQUENCE</scope>
    <source>
        <strain evidence="8">ZZ-2019</strain>
        <tissue evidence="8">Adductor muscle</tissue>
    </source>
</reference>
<dbReference type="PANTHER" id="PTHR14189">
    <property type="entry name" value="PROTEIN PHOSPHATASE METHYLESTERASE-1 RELATED"/>
    <property type="match status" value="1"/>
</dbReference>
<dbReference type="AlphaFoldDB" id="A0AA89BZK7"/>
<dbReference type="Pfam" id="PF12697">
    <property type="entry name" value="Abhydrolase_6"/>
    <property type="match status" value="2"/>
</dbReference>
<organism evidence="8 9">
    <name type="scientific">Pinctada imbricata</name>
    <name type="common">Atlantic pearl-oyster</name>
    <name type="synonym">Pinctada martensii</name>
    <dbReference type="NCBI Taxonomy" id="66713"/>
    <lineage>
        <taxon>Eukaryota</taxon>
        <taxon>Metazoa</taxon>
        <taxon>Spiralia</taxon>
        <taxon>Lophotrochozoa</taxon>
        <taxon>Mollusca</taxon>
        <taxon>Bivalvia</taxon>
        <taxon>Autobranchia</taxon>
        <taxon>Pteriomorphia</taxon>
        <taxon>Pterioida</taxon>
        <taxon>Pterioidea</taxon>
        <taxon>Pteriidae</taxon>
        <taxon>Pinctada</taxon>
    </lineage>
</organism>
<gene>
    <name evidence="8" type="ORF">FSP39_016513</name>
</gene>
<evidence type="ECO:0000256" key="3">
    <source>
        <dbReference type="ARBA" id="ARBA00022487"/>
    </source>
</evidence>
<feature type="domain" description="AB hydrolase-1" evidence="7">
    <location>
        <begin position="327"/>
        <end position="406"/>
    </location>
</feature>
<evidence type="ECO:0000256" key="2">
    <source>
        <dbReference type="ARBA" id="ARBA00013111"/>
    </source>
</evidence>
<keyword evidence="3" id="KW-0719">Serine esterase</keyword>
<dbReference type="PANTHER" id="PTHR14189:SF0">
    <property type="entry name" value="PROTEIN PHOSPHATASE METHYLESTERASE 1"/>
    <property type="match status" value="1"/>
</dbReference>
<name>A0AA89BZK7_PINIB</name>
<evidence type="ECO:0000313" key="9">
    <source>
        <dbReference type="Proteomes" id="UP001186944"/>
    </source>
</evidence>
<accession>A0AA89BZK7</accession>
<feature type="compositionally biased region" description="Polar residues" evidence="6">
    <location>
        <begin position="293"/>
        <end position="302"/>
    </location>
</feature>
<feature type="compositionally biased region" description="Basic and acidic residues" evidence="6">
    <location>
        <begin position="276"/>
        <end position="292"/>
    </location>
</feature>
<dbReference type="SUPFAM" id="SSF53474">
    <property type="entry name" value="alpha/beta-Hydrolases"/>
    <property type="match status" value="1"/>
</dbReference>
<evidence type="ECO:0000259" key="7">
    <source>
        <dbReference type="Pfam" id="PF12697"/>
    </source>
</evidence>
<feature type="domain" description="AB hydrolase-1" evidence="7">
    <location>
        <begin position="73"/>
        <end position="197"/>
    </location>
</feature>
<dbReference type="InterPro" id="IPR016812">
    <property type="entry name" value="PPase_methylesterase_euk"/>
</dbReference>
<proteinExistence type="inferred from homology"/>
<comment type="caution">
    <text evidence="8">The sequence shown here is derived from an EMBL/GenBank/DDBJ whole genome shotgun (WGS) entry which is preliminary data.</text>
</comment>
<sequence>MSALERQALKSKIGGLPPMPPPGIGGHGKRPLMRKRDYTPIHWDKYFERMHDVEVGENNTFRVYETGSEGPVLFFLHGGGFSALSWSLVSAAVSKLVTCHCAAIDLRGHGDTVTKDDGDLSAENLSSDVGAVIKELYGEEPPPIILIGHSMGGAIAVHTAQRRLVPSLIGLVVIDVVEGTALEALSSMQSFLRGRPPVFKSLEHAIEWCVRSGQIRNVESARVSMVGQLKRVDTEETATAEFDHNFEATQTQGRGTSTIIEEEEEDRSNANKHPRVSLDDAHTSQDNTKEDNSTSQSNCTKDTPQKVDNAPSPDQTNSPSSSPTGSHQYTWRIDLGNTEKYWKGWFEGLSQRFLSCEIPKMLLLAGIDRLDKDLTIGQMQGKFQMQVLPQCGHAVHEDSPEKVADVLATFMVRYKVAQPTADFHRCSFVHSSIMLGRVYALFHKNTAVTEISDAMERYYGSCSIAVSALTSFHICGMNHDNYKRPLNRRRNNEFLHSFQGRLLFSWKYSDNQQIAIVFSQEIHRSLTYGKKSFNIVMLSSSSAGTVSSR</sequence>
<dbReference type="EC" id="3.1.1.89" evidence="2"/>
<feature type="compositionally biased region" description="Polar residues" evidence="6">
    <location>
        <begin position="247"/>
        <end position="257"/>
    </location>
</feature>
<comment type="catalytic activity">
    <reaction evidence="5">
        <text>[phosphatase 2A protein]-C-terminal L-leucine methyl ester + H2O = [phosphatase 2A protein]-C-terminal L-leucine + methanol + H(+)</text>
        <dbReference type="Rhea" id="RHEA:48548"/>
        <dbReference type="Rhea" id="RHEA-COMP:12134"/>
        <dbReference type="Rhea" id="RHEA-COMP:12135"/>
        <dbReference type="ChEBI" id="CHEBI:15377"/>
        <dbReference type="ChEBI" id="CHEBI:15378"/>
        <dbReference type="ChEBI" id="CHEBI:17790"/>
        <dbReference type="ChEBI" id="CHEBI:90516"/>
        <dbReference type="ChEBI" id="CHEBI:90517"/>
        <dbReference type="EC" id="3.1.1.89"/>
    </reaction>
</comment>
<feature type="region of interest" description="Disordered" evidence="6">
    <location>
        <begin position="238"/>
        <end position="257"/>
    </location>
</feature>
<protein>
    <recommendedName>
        <fullName evidence="2">protein phosphatase methylesterase-1</fullName>
        <ecNumber evidence="2">3.1.1.89</ecNumber>
    </recommendedName>
</protein>
<dbReference type="EMBL" id="VSWD01000006">
    <property type="protein sequence ID" value="KAK3100220.1"/>
    <property type="molecule type" value="Genomic_DNA"/>
</dbReference>
<dbReference type="Gene3D" id="3.40.50.1820">
    <property type="entry name" value="alpha/beta hydrolase"/>
    <property type="match status" value="1"/>
</dbReference>
<dbReference type="InterPro" id="IPR000073">
    <property type="entry name" value="AB_hydrolase_1"/>
</dbReference>
<feature type="compositionally biased region" description="Polar residues" evidence="6">
    <location>
        <begin position="312"/>
        <end position="329"/>
    </location>
</feature>
<keyword evidence="9" id="KW-1185">Reference proteome</keyword>
<feature type="region of interest" description="Disordered" evidence="6">
    <location>
        <begin position="11"/>
        <end position="32"/>
    </location>
</feature>